<dbReference type="Pfam" id="PF00535">
    <property type="entry name" value="Glycos_transf_2"/>
    <property type="match status" value="1"/>
</dbReference>
<proteinExistence type="predicted"/>
<gene>
    <name evidence="2" type="ORF">GCM10023338_22250</name>
</gene>
<sequence length="336" mass="39537">MNKIGIIVVFYNLSHYVEECLNSIKNQTFKDFKCICIDDRSTDDTFEKLQQFSNNDDRFVTIQNEKNYGSPCHSRNIGIENVNDCKYFMFMDGDDLLHPQTMEICFNAIEKKSELDFIAFNKFTFGNVSEIKDQKYDAQSTPITEHNNALELFLKRDAQSPDSPAWNKLYRYNSYKEFCFYEDIFYEDDYMYALQLYAKTNRFGKVDLPLYFYRRHEASVTSGLRAERYLNDATTRLKHTYDYFITGNNIPTSVDTLFQQQMANDAYRMIVSKIIRKTKGKELRAQLIPIAQRNFQRLIDEKIIDLKYLCIANRLVIKAFLNNQLGLAKLLAKIFG</sequence>
<dbReference type="RefSeq" id="WP_077926800.1">
    <property type="nucleotide sequence ID" value="NZ_BAABKE010000009.1"/>
</dbReference>
<dbReference type="Proteomes" id="UP001500631">
    <property type="component" value="Unassembled WGS sequence"/>
</dbReference>
<feature type="domain" description="Glycosyltransferase 2-like" evidence="1">
    <location>
        <begin position="6"/>
        <end position="175"/>
    </location>
</feature>
<organism evidence="2 3">
    <name type="scientific">Wohlfahrtiimonas larvae</name>
    <dbReference type="NCBI Taxonomy" id="1157986"/>
    <lineage>
        <taxon>Bacteria</taxon>
        <taxon>Pseudomonadati</taxon>
        <taxon>Pseudomonadota</taxon>
        <taxon>Gammaproteobacteria</taxon>
        <taxon>Cardiobacteriales</taxon>
        <taxon>Ignatzschineriaceae</taxon>
        <taxon>Wohlfahrtiimonas</taxon>
    </lineage>
</organism>
<dbReference type="SUPFAM" id="SSF53448">
    <property type="entry name" value="Nucleotide-diphospho-sugar transferases"/>
    <property type="match status" value="1"/>
</dbReference>
<evidence type="ECO:0000313" key="3">
    <source>
        <dbReference type="Proteomes" id="UP001500631"/>
    </source>
</evidence>
<accession>A0ABP9MXJ9</accession>
<dbReference type="InterPro" id="IPR029044">
    <property type="entry name" value="Nucleotide-diphossugar_trans"/>
</dbReference>
<name>A0ABP9MXJ9_9GAMM</name>
<dbReference type="PANTHER" id="PTHR22916:SF3">
    <property type="entry name" value="UDP-GLCNAC:BETAGAL BETA-1,3-N-ACETYLGLUCOSAMINYLTRANSFERASE-LIKE PROTEIN 1"/>
    <property type="match status" value="1"/>
</dbReference>
<dbReference type="Gene3D" id="3.90.550.10">
    <property type="entry name" value="Spore Coat Polysaccharide Biosynthesis Protein SpsA, Chain A"/>
    <property type="match status" value="1"/>
</dbReference>
<comment type="caution">
    <text evidence="2">The sequence shown here is derived from an EMBL/GenBank/DDBJ whole genome shotgun (WGS) entry which is preliminary data.</text>
</comment>
<evidence type="ECO:0000259" key="1">
    <source>
        <dbReference type="Pfam" id="PF00535"/>
    </source>
</evidence>
<dbReference type="CDD" id="cd00761">
    <property type="entry name" value="Glyco_tranf_GTA_type"/>
    <property type="match status" value="1"/>
</dbReference>
<dbReference type="InterPro" id="IPR001173">
    <property type="entry name" value="Glyco_trans_2-like"/>
</dbReference>
<protein>
    <recommendedName>
        <fullName evidence="1">Glycosyltransferase 2-like domain-containing protein</fullName>
    </recommendedName>
</protein>
<keyword evidence="3" id="KW-1185">Reference proteome</keyword>
<evidence type="ECO:0000313" key="2">
    <source>
        <dbReference type="EMBL" id="GAA5103552.1"/>
    </source>
</evidence>
<reference evidence="3" key="1">
    <citation type="journal article" date="2019" name="Int. J. Syst. Evol. Microbiol.">
        <title>The Global Catalogue of Microorganisms (GCM) 10K type strain sequencing project: providing services to taxonomists for standard genome sequencing and annotation.</title>
        <authorList>
            <consortium name="The Broad Institute Genomics Platform"/>
            <consortium name="The Broad Institute Genome Sequencing Center for Infectious Disease"/>
            <person name="Wu L."/>
            <person name="Ma J."/>
        </authorList>
    </citation>
    <scope>NUCLEOTIDE SEQUENCE [LARGE SCALE GENOMIC DNA]</scope>
    <source>
        <strain evidence="3">JCM 18424</strain>
    </source>
</reference>
<dbReference type="PANTHER" id="PTHR22916">
    <property type="entry name" value="GLYCOSYLTRANSFERASE"/>
    <property type="match status" value="1"/>
</dbReference>
<dbReference type="EMBL" id="BAABKE010000009">
    <property type="protein sequence ID" value="GAA5103552.1"/>
    <property type="molecule type" value="Genomic_DNA"/>
</dbReference>